<reference evidence="3 4" key="1">
    <citation type="submission" date="2023-10" db="EMBL/GenBank/DDBJ databases">
        <title>Roseovarius strain S88 nov., isolated from a marine algae.</title>
        <authorList>
            <person name="Lee M.W."/>
            <person name="Lee J.K."/>
            <person name="Kim J.M."/>
            <person name="Choi D.G."/>
            <person name="Baek J.H."/>
            <person name="Bayburt H."/>
            <person name="Jung J.J."/>
            <person name="Han D.M."/>
            <person name="Jeon C.O."/>
        </authorList>
    </citation>
    <scope>NUCLEOTIDE SEQUENCE [LARGE SCALE GENOMIC DNA]</scope>
    <source>
        <strain evidence="3 4">S88</strain>
    </source>
</reference>
<dbReference type="InterPro" id="IPR052048">
    <property type="entry name" value="ST_Response_Regulator"/>
</dbReference>
<feature type="modified residue" description="4-aspartylphosphate" evidence="1">
    <location>
        <position position="58"/>
    </location>
</feature>
<dbReference type="PANTHER" id="PTHR43228">
    <property type="entry name" value="TWO-COMPONENT RESPONSE REGULATOR"/>
    <property type="match status" value="1"/>
</dbReference>
<name>A0ABZ2HHY9_9RHOB</name>
<dbReference type="SMART" id="SM00448">
    <property type="entry name" value="REC"/>
    <property type="match status" value="1"/>
</dbReference>
<dbReference type="InterPro" id="IPR011006">
    <property type="entry name" value="CheY-like_superfamily"/>
</dbReference>
<proteinExistence type="predicted"/>
<dbReference type="Proteomes" id="UP001364156">
    <property type="component" value="Chromosome"/>
</dbReference>
<dbReference type="SUPFAM" id="SSF52172">
    <property type="entry name" value="CheY-like"/>
    <property type="match status" value="1"/>
</dbReference>
<organism evidence="3 4">
    <name type="scientific">Roseovarius phycicola</name>
    <dbReference type="NCBI Taxonomy" id="3080976"/>
    <lineage>
        <taxon>Bacteria</taxon>
        <taxon>Pseudomonadati</taxon>
        <taxon>Pseudomonadota</taxon>
        <taxon>Alphaproteobacteria</taxon>
        <taxon>Rhodobacterales</taxon>
        <taxon>Roseobacteraceae</taxon>
        <taxon>Roseovarius</taxon>
    </lineage>
</organism>
<evidence type="ECO:0000313" key="4">
    <source>
        <dbReference type="Proteomes" id="UP001364156"/>
    </source>
</evidence>
<dbReference type="Gene3D" id="3.40.50.2300">
    <property type="match status" value="1"/>
</dbReference>
<dbReference type="RefSeq" id="WP_338550483.1">
    <property type="nucleotide sequence ID" value="NZ_CP146069.1"/>
</dbReference>
<keyword evidence="1" id="KW-0597">Phosphoprotein</keyword>
<dbReference type="PROSITE" id="PS50110">
    <property type="entry name" value="RESPONSE_REGULATORY"/>
    <property type="match status" value="1"/>
</dbReference>
<dbReference type="PANTHER" id="PTHR43228:SF1">
    <property type="entry name" value="TWO-COMPONENT RESPONSE REGULATOR ARR22"/>
    <property type="match status" value="1"/>
</dbReference>
<dbReference type="InterPro" id="IPR001789">
    <property type="entry name" value="Sig_transdc_resp-reg_receiver"/>
</dbReference>
<dbReference type="EMBL" id="CP146069">
    <property type="protein sequence ID" value="WWR47651.1"/>
    <property type="molecule type" value="Genomic_DNA"/>
</dbReference>
<gene>
    <name evidence="3" type="ORF">RZ517_05635</name>
</gene>
<sequence>MSMSEKLTVMVVDDMSVSRGLIIMALEAMGIKNIDYCTDGESAFKRLAAKPVHLVISDYNMPGADGLQLLEGLRRFKPTQRIGFILVTGTADPGVIDRGLKLGMNNYIKKPFSPEALKACIERVVGRI</sequence>
<evidence type="ECO:0000259" key="2">
    <source>
        <dbReference type="PROSITE" id="PS50110"/>
    </source>
</evidence>
<accession>A0ABZ2HHY9</accession>
<protein>
    <submittedName>
        <fullName evidence="3">Response regulator</fullName>
    </submittedName>
</protein>
<dbReference type="Pfam" id="PF00072">
    <property type="entry name" value="Response_reg"/>
    <property type="match status" value="1"/>
</dbReference>
<evidence type="ECO:0000256" key="1">
    <source>
        <dbReference type="PROSITE-ProRule" id="PRU00169"/>
    </source>
</evidence>
<feature type="domain" description="Response regulatory" evidence="2">
    <location>
        <begin position="8"/>
        <end position="125"/>
    </location>
</feature>
<keyword evidence="4" id="KW-1185">Reference proteome</keyword>
<evidence type="ECO:0000313" key="3">
    <source>
        <dbReference type="EMBL" id="WWR47651.1"/>
    </source>
</evidence>